<evidence type="ECO:0000313" key="2">
    <source>
        <dbReference type="EMBL" id="GGM42416.1"/>
    </source>
</evidence>
<name>A0A8H9L8E2_9DEIO</name>
<sequence>MTRTAARTVRPVRLPLALVLVLLTAPQAQAAALHSVSVPRERISLSCVEGYAQAPRLNFLLADETYPRCVLRLPLALRERWPTAQTFFVVPRVAATLYAHDTRGKGHWLPLAPLVNPGDDPLHRAVPAGTYRTLELGAALGQPARAAGDLTPDTVSVGGKVTVCAAPAPADGPPCVTFDIAARYRVYTRT</sequence>
<evidence type="ECO:0000313" key="3">
    <source>
        <dbReference type="Proteomes" id="UP000600547"/>
    </source>
</evidence>
<gene>
    <name evidence="2" type="ORF">GCM10008956_18500</name>
</gene>
<proteinExistence type="predicted"/>
<protein>
    <recommendedName>
        <fullName evidence="4">Secreted protein</fullName>
    </recommendedName>
</protein>
<keyword evidence="1" id="KW-0732">Signal</keyword>
<reference evidence="3" key="1">
    <citation type="journal article" date="2019" name="Int. J. Syst. Evol. Microbiol.">
        <title>The Global Catalogue of Microorganisms (GCM) 10K type strain sequencing project: providing services to taxonomists for standard genome sequencing and annotation.</title>
        <authorList>
            <consortium name="The Broad Institute Genomics Platform"/>
            <consortium name="The Broad Institute Genome Sequencing Center for Infectious Disease"/>
            <person name="Wu L."/>
            <person name="Ma J."/>
        </authorList>
    </citation>
    <scope>NUCLEOTIDE SEQUENCE [LARGE SCALE GENOMIC DNA]</scope>
    <source>
        <strain evidence="3">JCM 31047</strain>
    </source>
</reference>
<accession>A0A8H9L8E2</accession>
<feature type="chain" id="PRO_5034568675" description="Secreted protein" evidence="1">
    <location>
        <begin position="31"/>
        <end position="190"/>
    </location>
</feature>
<evidence type="ECO:0000256" key="1">
    <source>
        <dbReference type="SAM" id="SignalP"/>
    </source>
</evidence>
<organism evidence="2 3">
    <name type="scientific">Deinococcus arenae</name>
    <dbReference type="NCBI Taxonomy" id="1452751"/>
    <lineage>
        <taxon>Bacteria</taxon>
        <taxon>Thermotogati</taxon>
        <taxon>Deinococcota</taxon>
        <taxon>Deinococci</taxon>
        <taxon>Deinococcales</taxon>
        <taxon>Deinococcaceae</taxon>
        <taxon>Deinococcus</taxon>
    </lineage>
</organism>
<dbReference type="Proteomes" id="UP000600547">
    <property type="component" value="Unassembled WGS sequence"/>
</dbReference>
<evidence type="ECO:0008006" key="4">
    <source>
        <dbReference type="Google" id="ProtNLM"/>
    </source>
</evidence>
<dbReference type="RefSeq" id="WP_110831552.1">
    <property type="nucleotide sequence ID" value="NZ_BMQG01000005.1"/>
</dbReference>
<keyword evidence="3" id="KW-1185">Reference proteome</keyword>
<comment type="caution">
    <text evidence="2">The sequence shown here is derived from an EMBL/GenBank/DDBJ whole genome shotgun (WGS) entry which is preliminary data.</text>
</comment>
<feature type="signal peptide" evidence="1">
    <location>
        <begin position="1"/>
        <end position="30"/>
    </location>
</feature>
<dbReference type="AlphaFoldDB" id="A0A8H9L8E2"/>
<dbReference type="EMBL" id="BMQG01000005">
    <property type="protein sequence ID" value="GGM42416.1"/>
    <property type="molecule type" value="Genomic_DNA"/>
</dbReference>